<organism evidence="2 3">
    <name type="scientific">Sphaerisporangium melleum</name>
    <dbReference type="NCBI Taxonomy" id="321316"/>
    <lineage>
        <taxon>Bacteria</taxon>
        <taxon>Bacillati</taxon>
        <taxon>Actinomycetota</taxon>
        <taxon>Actinomycetes</taxon>
        <taxon>Streptosporangiales</taxon>
        <taxon>Streptosporangiaceae</taxon>
        <taxon>Sphaerisporangium</taxon>
    </lineage>
</organism>
<name>A0A917RBK6_9ACTN</name>
<reference evidence="2" key="1">
    <citation type="journal article" date="2014" name="Int. J. Syst. Evol. Microbiol.">
        <title>Complete genome sequence of Corynebacterium casei LMG S-19264T (=DSM 44701T), isolated from a smear-ripened cheese.</title>
        <authorList>
            <consortium name="US DOE Joint Genome Institute (JGI-PGF)"/>
            <person name="Walter F."/>
            <person name="Albersmeier A."/>
            <person name="Kalinowski J."/>
            <person name="Ruckert C."/>
        </authorList>
    </citation>
    <scope>NUCLEOTIDE SEQUENCE</scope>
    <source>
        <strain evidence="2">JCM 13064</strain>
    </source>
</reference>
<dbReference type="AlphaFoldDB" id="A0A917RBK6"/>
<keyword evidence="1" id="KW-0812">Transmembrane</keyword>
<keyword evidence="1" id="KW-1133">Transmembrane helix</keyword>
<dbReference type="Proteomes" id="UP000645217">
    <property type="component" value="Unassembled WGS sequence"/>
</dbReference>
<evidence type="ECO:0000313" key="2">
    <source>
        <dbReference type="EMBL" id="GGL00384.1"/>
    </source>
</evidence>
<evidence type="ECO:0000256" key="1">
    <source>
        <dbReference type="SAM" id="Phobius"/>
    </source>
</evidence>
<keyword evidence="1" id="KW-0472">Membrane</keyword>
<gene>
    <name evidence="2" type="ORF">GCM10007964_48130</name>
</gene>
<reference evidence="2" key="2">
    <citation type="submission" date="2020-09" db="EMBL/GenBank/DDBJ databases">
        <authorList>
            <person name="Sun Q."/>
            <person name="Ohkuma M."/>
        </authorList>
    </citation>
    <scope>NUCLEOTIDE SEQUENCE</scope>
    <source>
        <strain evidence="2">JCM 13064</strain>
    </source>
</reference>
<sequence>MSRTVSAGMARLTWVMGLVFAFGYAALVVVAADRLMLWLEGRGHVNWRRTGRKPLAGVPRVRLEVLLDDMPPSG</sequence>
<feature type="transmembrane region" description="Helical" evidence="1">
    <location>
        <begin position="12"/>
        <end position="32"/>
    </location>
</feature>
<protein>
    <submittedName>
        <fullName evidence="2">Uncharacterized protein</fullName>
    </submittedName>
</protein>
<accession>A0A917RBK6</accession>
<comment type="caution">
    <text evidence="2">The sequence shown here is derived from an EMBL/GenBank/DDBJ whole genome shotgun (WGS) entry which is preliminary data.</text>
</comment>
<dbReference type="EMBL" id="BMNT01000027">
    <property type="protein sequence ID" value="GGL00384.1"/>
    <property type="molecule type" value="Genomic_DNA"/>
</dbReference>
<proteinExistence type="predicted"/>
<evidence type="ECO:0000313" key="3">
    <source>
        <dbReference type="Proteomes" id="UP000645217"/>
    </source>
</evidence>
<keyword evidence="3" id="KW-1185">Reference proteome</keyword>